<dbReference type="RefSeq" id="WP_118036138.1">
    <property type="nucleotide sequence ID" value="NZ_QRTP01000020.1"/>
</dbReference>
<protein>
    <submittedName>
        <fullName evidence="1">Uncharacterized protein</fullName>
    </submittedName>
</protein>
<name>A0A412CDG5_9FIRM</name>
<comment type="caution">
    <text evidence="1">The sequence shown here is derived from an EMBL/GenBank/DDBJ whole genome shotgun (WGS) entry which is preliminary data.</text>
</comment>
<dbReference type="EMBL" id="QRTP01000020">
    <property type="protein sequence ID" value="RGQ81294.1"/>
    <property type="molecule type" value="Genomic_DNA"/>
</dbReference>
<evidence type="ECO:0000313" key="2">
    <source>
        <dbReference type="Proteomes" id="UP000286147"/>
    </source>
</evidence>
<dbReference type="AlphaFoldDB" id="A0A412CDG5"/>
<dbReference type="Proteomes" id="UP000286147">
    <property type="component" value="Unassembled WGS sequence"/>
</dbReference>
<organism evidence="1 2">
    <name type="scientific">Megamonas rupellensis</name>
    <dbReference type="NCBI Taxonomy" id="491921"/>
    <lineage>
        <taxon>Bacteria</taxon>
        <taxon>Bacillati</taxon>
        <taxon>Bacillota</taxon>
        <taxon>Negativicutes</taxon>
        <taxon>Selenomonadales</taxon>
        <taxon>Selenomonadaceae</taxon>
        <taxon>Megamonas</taxon>
    </lineage>
</organism>
<sequence length="92" mass="10676">MVKLKLVKDSNKSYVIREKDYSDLMDIVLNLRMIEDILLSLLKNDDDKTTTVFTRTKSFYLLYDELSQNTYNLGVIAGKKIASCNEARSLYK</sequence>
<gene>
    <name evidence="1" type="ORF">DWY77_08155</name>
</gene>
<accession>A0A412CDG5</accession>
<proteinExistence type="predicted"/>
<reference evidence="1 2" key="1">
    <citation type="submission" date="2018-08" db="EMBL/GenBank/DDBJ databases">
        <title>A genome reference for cultivated species of the human gut microbiota.</title>
        <authorList>
            <person name="Zou Y."/>
            <person name="Xue W."/>
            <person name="Luo G."/>
        </authorList>
    </citation>
    <scope>NUCLEOTIDE SEQUENCE [LARGE SCALE GENOMIC DNA]</scope>
    <source>
        <strain evidence="1 2">AF27-12</strain>
    </source>
</reference>
<evidence type="ECO:0000313" key="1">
    <source>
        <dbReference type="EMBL" id="RGQ81294.1"/>
    </source>
</evidence>